<dbReference type="SUPFAM" id="SSF51338">
    <property type="entry name" value="Composite domain of metallo-dependent hydrolases"/>
    <property type="match status" value="1"/>
</dbReference>
<dbReference type="EMBL" id="VJSY01000013">
    <property type="protein sequence ID" value="MDR8753686.1"/>
    <property type="molecule type" value="Genomic_DNA"/>
</dbReference>
<comment type="caution">
    <text evidence="2">The sequence shown here is derived from an EMBL/GenBank/DDBJ whole genome shotgun (WGS) entry which is preliminary data.</text>
</comment>
<feature type="region of interest" description="Disordered" evidence="1">
    <location>
        <begin position="367"/>
        <end position="399"/>
    </location>
</feature>
<sequence>MQINTQGAPHAVAWVIRDAEYFDSKSHQFTRADIEIEGAYIGDIKPARTSRLQDGVSAAGYVCTPGVIHPWVDPRMACLPGASLAGYGVTGLGTICENVSDCLLVMSALRGMPMTVHVRLNDRGRRDTAMGGAPDNEVLLRIAHRGSLSGVMLRPLIDASKVVSAQELVDAATIAARLGADLGVALGDTYEKARDFRERFYCSEIELLSFLGLLDATACLFVSAALGRRDLDLVEKSGALLVCPYGLPGHPRGARARRAHVALECGLGPSYVGQCAPRWLAMLDQDDGGADANQQVDGMTVDAARALGMTGRGMIAPGMHADICLFSRRQAHLSQLGSRGFLGLLARQRPDAVLLQGIWRTGLGRLRDGQSERHRRSDTAAPGGSHRLARDPCAQPVSL</sequence>
<evidence type="ECO:0000313" key="3">
    <source>
        <dbReference type="Proteomes" id="UP001248067"/>
    </source>
</evidence>
<dbReference type="Gene3D" id="3.20.20.140">
    <property type="entry name" value="Metal-dependent hydrolases"/>
    <property type="match status" value="1"/>
</dbReference>
<organism evidence="2 3">
    <name type="scientific">Burkholderia pseudomultivorans</name>
    <dbReference type="NCBI Taxonomy" id="1207504"/>
    <lineage>
        <taxon>Bacteria</taxon>
        <taxon>Pseudomonadati</taxon>
        <taxon>Pseudomonadota</taxon>
        <taxon>Betaproteobacteria</taxon>
        <taxon>Burkholderiales</taxon>
        <taxon>Burkholderiaceae</taxon>
        <taxon>Burkholderia</taxon>
        <taxon>Burkholderia cepacia complex</taxon>
    </lineage>
</organism>
<dbReference type="EC" id="3.5.4.31" evidence="2"/>
<dbReference type="Proteomes" id="UP001248067">
    <property type="component" value="Unassembled WGS sequence"/>
</dbReference>
<name>A0ABU2E1D5_9BURK</name>
<gene>
    <name evidence="2" type="primary">dadD</name>
    <name evidence="2" type="ORF">FEQ00_02101</name>
</gene>
<keyword evidence="3" id="KW-1185">Reference proteome</keyword>
<evidence type="ECO:0000313" key="2">
    <source>
        <dbReference type="EMBL" id="MDR8753686.1"/>
    </source>
</evidence>
<feature type="compositionally biased region" description="Basic and acidic residues" evidence="1">
    <location>
        <begin position="367"/>
        <end position="378"/>
    </location>
</feature>
<reference evidence="2 3" key="1">
    <citation type="submission" date="2019-06" db="EMBL/GenBank/DDBJ databases">
        <title>Evolution of Burkholderia multivorans in the lungs of Cystic Fibrosis patients.</title>
        <authorList>
            <person name="Moreira L.M."/>
        </authorList>
    </citation>
    <scope>NUCLEOTIDE SEQUENCE [LARGE SCALE GENOMIC DNA]</scope>
    <source>
        <strain evidence="2 3">VC13239</strain>
    </source>
</reference>
<dbReference type="InterPro" id="IPR011059">
    <property type="entry name" value="Metal-dep_hydrolase_composite"/>
</dbReference>
<proteinExistence type="predicted"/>
<dbReference type="RefSeq" id="WP_012431335.1">
    <property type="nucleotide sequence ID" value="NZ_CADFDQ010000009.1"/>
</dbReference>
<dbReference type="GO" id="GO:0090614">
    <property type="term" value="F:5'-methylthioadenosine deaminase activity"/>
    <property type="evidence" value="ECO:0007669"/>
    <property type="project" value="UniProtKB-EC"/>
</dbReference>
<keyword evidence="2" id="KW-0378">Hydrolase</keyword>
<evidence type="ECO:0000256" key="1">
    <source>
        <dbReference type="SAM" id="MobiDB-lite"/>
    </source>
</evidence>
<accession>A0ABU2E1D5</accession>
<protein>
    <submittedName>
        <fullName evidence="2">5'-deoxyadenosine deaminase</fullName>
        <ecNumber evidence="2">3.5.4.31</ecNumber>
    </submittedName>
</protein>